<reference evidence="1 2" key="1">
    <citation type="journal article" date="2015" name="Biotechnol. Bioeng.">
        <title>Genome sequence and phenotypic characterization of Caulobacter segnis.</title>
        <authorList>
            <person name="Patel S."/>
            <person name="Fletcher B."/>
            <person name="Scott D.C."/>
            <person name="Ely B."/>
        </authorList>
    </citation>
    <scope>NUCLEOTIDE SEQUENCE [LARGE SCALE GENOMIC DNA]</scope>
    <source>
        <strain evidence="1 2">ERI-2</strain>
    </source>
</reference>
<protein>
    <submittedName>
        <fullName evidence="1">Uncharacterized protein</fullName>
    </submittedName>
</protein>
<evidence type="ECO:0000313" key="1">
    <source>
        <dbReference type="EMBL" id="OAA90276.1"/>
    </source>
</evidence>
<name>A0A162L8V4_9CLOT</name>
<gene>
    <name evidence="1" type="ORF">WY13_01179</name>
</gene>
<dbReference type="AlphaFoldDB" id="A0A162L8V4"/>
<accession>A0A162L8V4</accession>
<dbReference type="EMBL" id="LITT01000011">
    <property type="protein sequence ID" value="OAA90276.1"/>
    <property type="molecule type" value="Genomic_DNA"/>
</dbReference>
<comment type="caution">
    <text evidence="1">The sequence shown here is derived from an EMBL/GenBank/DDBJ whole genome shotgun (WGS) entry which is preliminary data.</text>
</comment>
<proteinExistence type="predicted"/>
<dbReference type="Proteomes" id="UP000077407">
    <property type="component" value="Unassembled WGS sequence"/>
</dbReference>
<organism evidence="1 2">
    <name type="scientific">Clostridium ljungdahlii</name>
    <dbReference type="NCBI Taxonomy" id="1538"/>
    <lineage>
        <taxon>Bacteria</taxon>
        <taxon>Bacillati</taxon>
        <taxon>Bacillota</taxon>
        <taxon>Clostridia</taxon>
        <taxon>Eubacteriales</taxon>
        <taxon>Clostridiaceae</taxon>
        <taxon>Clostridium</taxon>
    </lineage>
</organism>
<sequence length="30" mass="3361">MVTIQEKAAKYAKKVHGSFLVKKHNNSVTC</sequence>
<dbReference type="PATRIC" id="fig|1538.10.peg.79"/>
<evidence type="ECO:0000313" key="2">
    <source>
        <dbReference type="Proteomes" id="UP000077407"/>
    </source>
</evidence>